<dbReference type="AlphaFoldDB" id="A0A5D2UWH5"/>
<gene>
    <name evidence="2" type="ORF">E1A91_D05G179200v1</name>
</gene>
<evidence type="ECO:0000256" key="1">
    <source>
        <dbReference type="SAM" id="MobiDB-lite"/>
    </source>
</evidence>
<keyword evidence="3" id="KW-1185">Reference proteome</keyword>
<dbReference type="Proteomes" id="UP000323597">
    <property type="component" value="Chromosome D05"/>
</dbReference>
<evidence type="ECO:0000313" key="2">
    <source>
        <dbReference type="EMBL" id="TYI81808.1"/>
    </source>
</evidence>
<reference evidence="2 3" key="1">
    <citation type="submission" date="2019-07" db="EMBL/GenBank/DDBJ databases">
        <title>WGS assembly of Gossypium mustelinum.</title>
        <authorList>
            <person name="Chen Z.J."/>
            <person name="Sreedasyam A."/>
            <person name="Ando A."/>
            <person name="Song Q."/>
            <person name="De L."/>
            <person name="Hulse-Kemp A."/>
            <person name="Ding M."/>
            <person name="Ye W."/>
            <person name="Kirkbride R."/>
            <person name="Jenkins J."/>
            <person name="Plott C."/>
            <person name="Lovell J."/>
            <person name="Lin Y.-M."/>
            <person name="Vaughn R."/>
            <person name="Liu B."/>
            <person name="Li W."/>
            <person name="Simpson S."/>
            <person name="Scheffler B."/>
            <person name="Saski C."/>
            <person name="Grover C."/>
            <person name="Hu G."/>
            <person name="Conover J."/>
            <person name="Carlson J."/>
            <person name="Shu S."/>
            <person name="Boston L."/>
            <person name="Williams M."/>
            <person name="Peterson D."/>
            <person name="Mcgee K."/>
            <person name="Jones D."/>
            <person name="Wendel J."/>
            <person name="Stelly D."/>
            <person name="Grimwood J."/>
            <person name="Schmutz J."/>
        </authorList>
    </citation>
    <scope>NUCLEOTIDE SEQUENCE [LARGE SCALE GENOMIC DNA]</scope>
    <source>
        <strain evidence="2">1408120.09</strain>
    </source>
</reference>
<evidence type="ECO:0000313" key="3">
    <source>
        <dbReference type="Proteomes" id="UP000323597"/>
    </source>
</evidence>
<proteinExistence type="predicted"/>
<accession>A0A5D2UWH5</accession>
<sequence length="58" mass="6533">MESECICMRGGAHTQRGKIQLDLPGGKAPLSALSNHHQSFEHQTKRMDDEHSRYALVE</sequence>
<organism evidence="2 3">
    <name type="scientific">Gossypium mustelinum</name>
    <name type="common">Cotton</name>
    <name type="synonym">Gossypium caicoense</name>
    <dbReference type="NCBI Taxonomy" id="34275"/>
    <lineage>
        <taxon>Eukaryota</taxon>
        <taxon>Viridiplantae</taxon>
        <taxon>Streptophyta</taxon>
        <taxon>Embryophyta</taxon>
        <taxon>Tracheophyta</taxon>
        <taxon>Spermatophyta</taxon>
        <taxon>Magnoliopsida</taxon>
        <taxon>eudicotyledons</taxon>
        <taxon>Gunneridae</taxon>
        <taxon>Pentapetalae</taxon>
        <taxon>rosids</taxon>
        <taxon>malvids</taxon>
        <taxon>Malvales</taxon>
        <taxon>Malvaceae</taxon>
        <taxon>Malvoideae</taxon>
        <taxon>Gossypium</taxon>
    </lineage>
</organism>
<name>A0A5D2UWH5_GOSMU</name>
<feature type="compositionally biased region" description="Basic and acidic residues" evidence="1">
    <location>
        <begin position="38"/>
        <end position="58"/>
    </location>
</feature>
<feature type="region of interest" description="Disordered" evidence="1">
    <location>
        <begin position="24"/>
        <end position="58"/>
    </location>
</feature>
<dbReference type="EMBL" id="CM017653">
    <property type="protein sequence ID" value="TYI81808.1"/>
    <property type="molecule type" value="Genomic_DNA"/>
</dbReference>
<protein>
    <submittedName>
        <fullName evidence="2">Uncharacterized protein</fullName>
    </submittedName>
</protein>